<proteinExistence type="predicted"/>
<keyword evidence="3" id="KW-1185">Reference proteome</keyword>
<organism evidence="2 3">
    <name type="scientific">Ceratodon purpureus</name>
    <name type="common">Fire moss</name>
    <name type="synonym">Dicranum purpureum</name>
    <dbReference type="NCBI Taxonomy" id="3225"/>
    <lineage>
        <taxon>Eukaryota</taxon>
        <taxon>Viridiplantae</taxon>
        <taxon>Streptophyta</taxon>
        <taxon>Embryophyta</taxon>
        <taxon>Bryophyta</taxon>
        <taxon>Bryophytina</taxon>
        <taxon>Bryopsida</taxon>
        <taxon>Dicranidae</taxon>
        <taxon>Pseudoditrichales</taxon>
        <taxon>Ditrichaceae</taxon>
        <taxon>Ceratodon</taxon>
    </lineage>
</organism>
<gene>
    <name evidence="2" type="ORF">KC19_7G011100</name>
</gene>
<evidence type="ECO:0000313" key="3">
    <source>
        <dbReference type="Proteomes" id="UP000822688"/>
    </source>
</evidence>
<sequence length="196" mass="21843">MAFTLRIITRLFVVLSLGLSCVYAARDLRELASTETGTYTVPTVPDVMKVPAGYKLHLKLFGEGHQYYRFNGSNWVQFSAYASLYDEERKEIGHHYYLTHPDALGGQPSWVTQPSKGVPYSIVTAKPLVKTTPDPRNIPWILLKTTKAQGDKGYFGDIAYVQRYNTSEGLAPPSASGAEVGRVRKTSYSASYAFYV</sequence>
<dbReference type="InterPro" id="IPR021851">
    <property type="entry name" value="DUF3455"/>
</dbReference>
<dbReference type="AlphaFoldDB" id="A0A8T0H1H0"/>
<dbReference type="PANTHER" id="PTHR35567:SF1">
    <property type="entry name" value="CONSERVED FUNGAL PROTEIN (AFU_ORTHOLOGUE AFUA_1G14230)"/>
    <property type="match status" value="1"/>
</dbReference>
<accession>A0A8T0H1H0</accession>
<feature type="signal peptide" evidence="1">
    <location>
        <begin position="1"/>
        <end position="24"/>
    </location>
</feature>
<name>A0A8T0H1H0_CERPU</name>
<evidence type="ECO:0000313" key="2">
    <source>
        <dbReference type="EMBL" id="KAG0565736.1"/>
    </source>
</evidence>
<comment type="caution">
    <text evidence="2">The sequence shown here is derived from an EMBL/GenBank/DDBJ whole genome shotgun (WGS) entry which is preliminary data.</text>
</comment>
<protein>
    <submittedName>
        <fullName evidence="2">Uncharacterized protein</fullName>
    </submittedName>
</protein>
<dbReference type="PANTHER" id="PTHR35567">
    <property type="entry name" value="MALATE DEHYDROGENASE (AFU_ORTHOLOGUE AFUA_2G13800)"/>
    <property type="match status" value="1"/>
</dbReference>
<evidence type="ECO:0000256" key="1">
    <source>
        <dbReference type="SAM" id="SignalP"/>
    </source>
</evidence>
<reference evidence="2" key="1">
    <citation type="submission" date="2020-06" db="EMBL/GenBank/DDBJ databases">
        <title>WGS assembly of Ceratodon purpureus strain R40.</title>
        <authorList>
            <person name="Carey S.B."/>
            <person name="Jenkins J."/>
            <person name="Shu S."/>
            <person name="Lovell J.T."/>
            <person name="Sreedasyam A."/>
            <person name="Maumus F."/>
            <person name="Tiley G.P."/>
            <person name="Fernandez-Pozo N."/>
            <person name="Barry K."/>
            <person name="Chen C."/>
            <person name="Wang M."/>
            <person name="Lipzen A."/>
            <person name="Daum C."/>
            <person name="Saski C.A."/>
            <person name="Payton A.C."/>
            <person name="Mcbreen J.C."/>
            <person name="Conrad R.E."/>
            <person name="Kollar L.M."/>
            <person name="Olsson S."/>
            <person name="Huttunen S."/>
            <person name="Landis J.B."/>
            <person name="Wickett N.J."/>
            <person name="Johnson M.G."/>
            <person name="Rensing S.A."/>
            <person name="Grimwood J."/>
            <person name="Schmutz J."/>
            <person name="Mcdaniel S.F."/>
        </authorList>
    </citation>
    <scope>NUCLEOTIDE SEQUENCE</scope>
    <source>
        <strain evidence="2">R40</strain>
    </source>
</reference>
<dbReference type="Proteomes" id="UP000822688">
    <property type="component" value="Chromosome 7"/>
</dbReference>
<dbReference type="PROSITE" id="PS51257">
    <property type="entry name" value="PROKAR_LIPOPROTEIN"/>
    <property type="match status" value="1"/>
</dbReference>
<dbReference type="Pfam" id="PF11937">
    <property type="entry name" value="DUF3455"/>
    <property type="match status" value="1"/>
</dbReference>
<feature type="chain" id="PRO_5035849080" evidence="1">
    <location>
        <begin position="25"/>
        <end position="196"/>
    </location>
</feature>
<keyword evidence="1" id="KW-0732">Signal</keyword>
<dbReference type="EMBL" id="CM026428">
    <property type="protein sequence ID" value="KAG0565736.1"/>
    <property type="molecule type" value="Genomic_DNA"/>
</dbReference>